<dbReference type="AlphaFoldDB" id="A0A1G6LGZ4"/>
<keyword evidence="1" id="KW-1133">Transmembrane helix</keyword>
<feature type="transmembrane region" description="Helical" evidence="1">
    <location>
        <begin position="52"/>
        <end position="76"/>
    </location>
</feature>
<feature type="transmembrane region" description="Helical" evidence="1">
    <location>
        <begin position="9"/>
        <end position="32"/>
    </location>
</feature>
<sequence length="147" mass="16752">MKQNEDSKILLKIILSILVVCSIAFVGVIYYFGFLGAFSILGVAYESPKHLAVFVGIYLILSIIGELFVKAFYYILIKKTKTQTFHEYMFAFSLNFLMNWIIISIVNGLYKPVDLAWYTEIVLAAFIALTEVTLDLETKKKKGSRTK</sequence>
<feature type="transmembrane region" description="Helical" evidence="1">
    <location>
        <begin position="116"/>
        <end position="136"/>
    </location>
</feature>
<name>A0A1G6LGZ4_9BACI</name>
<dbReference type="Pfam" id="PF14184">
    <property type="entry name" value="YrvL"/>
    <property type="match status" value="1"/>
</dbReference>
<feature type="transmembrane region" description="Helical" evidence="1">
    <location>
        <begin position="88"/>
        <end position="110"/>
    </location>
</feature>
<evidence type="ECO:0000313" key="2">
    <source>
        <dbReference type="EMBL" id="SDC42499.1"/>
    </source>
</evidence>
<protein>
    <submittedName>
        <fullName evidence="2">Regulatory protein YrvL</fullName>
    </submittedName>
</protein>
<dbReference type="Proteomes" id="UP000198666">
    <property type="component" value="Unassembled WGS sequence"/>
</dbReference>
<gene>
    <name evidence="2" type="ORF">SAMN05421663_102383</name>
</gene>
<organism evidence="2 3">
    <name type="scientific">Terribacillus halophilus</name>
    <dbReference type="NCBI Taxonomy" id="361279"/>
    <lineage>
        <taxon>Bacteria</taxon>
        <taxon>Bacillati</taxon>
        <taxon>Bacillota</taxon>
        <taxon>Bacilli</taxon>
        <taxon>Bacillales</taxon>
        <taxon>Bacillaceae</taxon>
        <taxon>Terribacillus</taxon>
    </lineage>
</organism>
<accession>A0A1G6LGZ4</accession>
<dbReference type="InterPro" id="IPR025912">
    <property type="entry name" value="YrvL"/>
</dbReference>
<keyword evidence="1" id="KW-0472">Membrane</keyword>
<keyword evidence="1" id="KW-0812">Transmembrane</keyword>
<dbReference type="EMBL" id="FMZB01000002">
    <property type="protein sequence ID" value="SDC42499.1"/>
    <property type="molecule type" value="Genomic_DNA"/>
</dbReference>
<reference evidence="3" key="1">
    <citation type="submission" date="2016-10" db="EMBL/GenBank/DDBJ databases">
        <authorList>
            <person name="Varghese N."/>
            <person name="Submissions S."/>
        </authorList>
    </citation>
    <scope>NUCLEOTIDE SEQUENCE [LARGE SCALE GENOMIC DNA]</scope>
    <source>
        <strain evidence="3">DSM 21620</strain>
    </source>
</reference>
<proteinExistence type="predicted"/>
<evidence type="ECO:0000256" key="1">
    <source>
        <dbReference type="SAM" id="Phobius"/>
    </source>
</evidence>
<evidence type="ECO:0000313" key="3">
    <source>
        <dbReference type="Proteomes" id="UP000198666"/>
    </source>
</evidence>
<keyword evidence="3" id="KW-1185">Reference proteome</keyword>